<keyword evidence="2" id="KW-0812">Transmembrane</keyword>
<keyword evidence="2" id="KW-1133">Transmembrane helix</keyword>
<name>A0A9P1DVH2_9DINO</name>
<dbReference type="EMBL" id="CAMXCT020006582">
    <property type="protein sequence ID" value="CAL1169770.1"/>
    <property type="molecule type" value="Genomic_DNA"/>
</dbReference>
<feature type="region of interest" description="Disordered" evidence="1">
    <location>
        <begin position="541"/>
        <end position="561"/>
    </location>
</feature>
<dbReference type="OrthoDB" id="10495140at2759"/>
<feature type="transmembrane region" description="Helical" evidence="2">
    <location>
        <begin position="593"/>
        <end position="617"/>
    </location>
</feature>
<dbReference type="AlphaFoldDB" id="A0A9P1DVH2"/>
<proteinExistence type="predicted"/>
<sequence length="655" mass="73473">MVSPLTDAARAKKLSRLMHGWLSEDLQLSLPKLESTKGRIYTFAAFLGVLRASSPIFKQRKALRDLAVRCPLSCRFPTTHTGKLIHYEDVHVALGEVIDTDDGMNNDKMWRFLVWIFLGNGGHQHQAWKALRNTWATRRYVKDRRQALSVLRFVSTAVCRLGGVMKVIGSDGLDKKFRLSQDRFLWLCDWHAAVPQLVATFQESPESFRHTLKSLKGLRGDLSQKEVLIILGASRQRHLREVGQSLLPFGQGARNGAFVFLGIPLKQGKAAAQYYERELTKHCKQLEEAVRELFPSLPQNMCQVSLGDIEPCLCGAFIYAKQVERLRKTLPCRWTWSGHRSDDCWAQVEKLPVPAGFIPYGRDGKPESVGSGAAAKVMAQCPKKTAPVRGQLTKRRLLRLWKLESEWPRRDQFTAPKLLIDMGNQVPRYAGDAWQRAARPMRRMRRMRGRLSMPCDHFRRCSTAEGGAGLIEQLPGKRLRFLKSRCQLGSLRNWRGVDAQSTMPDHATPSRGVVGVAWDPTTFHFDAVSVAREGRVSMSDKSARAVQFPTGSSRDTPPSTEEAACRGARALPEVRFMDSLALRRWEMDSMSSWMLQFLLAITLAAVSISFLTSTGIISRCPICASAEYGACAAAQDGDLQGANMNDRLLDSTDSR</sequence>
<protein>
    <submittedName>
        <fullName evidence="3">Uncharacterized protein</fullName>
    </submittedName>
</protein>
<reference evidence="3" key="1">
    <citation type="submission" date="2022-10" db="EMBL/GenBank/DDBJ databases">
        <authorList>
            <person name="Chen Y."/>
            <person name="Dougan E. K."/>
            <person name="Chan C."/>
            <person name="Rhodes N."/>
            <person name="Thang M."/>
        </authorList>
    </citation>
    <scope>NUCLEOTIDE SEQUENCE</scope>
</reference>
<evidence type="ECO:0000256" key="1">
    <source>
        <dbReference type="SAM" id="MobiDB-lite"/>
    </source>
</evidence>
<evidence type="ECO:0000313" key="4">
    <source>
        <dbReference type="EMBL" id="CAL1169770.1"/>
    </source>
</evidence>
<keyword evidence="2" id="KW-0472">Membrane</keyword>
<reference evidence="4" key="2">
    <citation type="submission" date="2024-04" db="EMBL/GenBank/DDBJ databases">
        <authorList>
            <person name="Chen Y."/>
            <person name="Shah S."/>
            <person name="Dougan E. K."/>
            <person name="Thang M."/>
            <person name="Chan C."/>
        </authorList>
    </citation>
    <scope>NUCLEOTIDE SEQUENCE [LARGE SCALE GENOMIC DNA]</scope>
</reference>
<evidence type="ECO:0000256" key="2">
    <source>
        <dbReference type="SAM" id="Phobius"/>
    </source>
</evidence>
<organism evidence="3">
    <name type="scientific">Cladocopium goreaui</name>
    <dbReference type="NCBI Taxonomy" id="2562237"/>
    <lineage>
        <taxon>Eukaryota</taxon>
        <taxon>Sar</taxon>
        <taxon>Alveolata</taxon>
        <taxon>Dinophyceae</taxon>
        <taxon>Suessiales</taxon>
        <taxon>Symbiodiniaceae</taxon>
        <taxon>Cladocopium</taxon>
    </lineage>
</organism>
<dbReference type="Proteomes" id="UP001152797">
    <property type="component" value="Unassembled WGS sequence"/>
</dbReference>
<feature type="compositionally biased region" description="Polar residues" evidence="1">
    <location>
        <begin position="549"/>
        <end position="559"/>
    </location>
</feature>
<comment type="caution">
    <text evidence="3">The sequence shown here is derived from an EMBL/GenBank/DDBJ whole genome shotgun (WGS) entry which is preliminary data.</text>
</comment>
<accession>A0A9P1DVH2</accession>
<dbReference type="EMBL" id="CAMXCT010006582">
    <property type="protein sequence ID" value="CAI4016395.1"/>
    <property type="molecule type" value="Genomic_DNA"/>
</dbReference>
<keyword evidence="5" id="KW-1185">Reference proteome</keyword>
<dbReference type="EMBL" id="CAMXCT030006582">
    <property type="protein sequence ID" value="CAL4803707.1"/>
    <property type="molecule type" value="Genomic_DNA"/>
</dbReference>
<gene>
    <name evidence="3" type="ORF">C1SCF055_LOCUS41142</name>
</gene>
<evidence type="ECO:0000313" key="5">
    <source>
        <dbReference type="Proteomes" id="UP001152797"/>
    </source>
</evidence>
<evidence type="ECO:0000313" key="3">
    <source>
        <dbReference type="EMBL" id="CAI4016395.1"/>
    </source>
</evidence>